<dbReference type="AlphaFoldDB" id="A0A2J7Q6X4"/>
<organism evidence="6 7">
    <name type="scientific">Cryptotermes secundus</name>
    <dbReference type="NCBI Taxonomy" id="105785"/>
    <lineage>
        <taxon>Eukaryota</taxon>
        <taxon>Metazoa</taxon>
        <taxon>Ecdysozoa</taxon>
        <taxon>Arthropoda</taxon>
        <taxon>Hexapoda</taxon>
        <taxon>Insecta</taxon>
        <taxon>Pterygota</taxon>
        <taxon>Neoptera</taxon>
        <taxon>Polyneoptera</taxon>
        <taxon>Dictyoptera</taxon>
        <taxon>Blattodea</taxon>
        <taxon>Blattoidea</taxon>
        <taxon>Termitoidae</taxon>
        <taxon>Kalotermitidae</taxon>
        <taxon>Cryptotermitinae</taxon>
        <taxon>Cryptotermes</taxon>
    </lineage>
</organism>
<keyword evidence="4" id="KW-0175">Coiled coil</keyword>
<dbReference type="GO" id="GO:0045095">
    <property type="term" value="C:keratin filament"/>
    <property type="evidence" value="ECO:0007669"/>
    <property type="project" value="TreeGrafter"/>
</dbReference>
<proteinExistence type="predicted"/>
<name>A0A2J7Q6X4_9NEOP</name>
<dbReference type="FunCoup" id="A0A2J7Q6X4">
    <property type="interactions" value="454"/>
</dbReference>
<dbReference type="STRING" id="105785.A0A2J7Q6X4"/>
<evidence type="ECO:0000256" key="4">
    <source>
        <dbReference type="SAM" id="Coils"/>
    </source>
</evidence>
<dbReference type="InterPro" id="IPR043596">
    <property type="entry name" value="CFAP53/TCHP"/>
</dbReference>
<dbReference type="Proteomes" id="UP000235965">
    <property type="component" value="Unassembled WGS sequence"/>
</dbReference>
<keyword evidence="3" id="KW-0206">Cytoskeleton</keyword>
<feature type="compositionally biased region" description="Polar residues" evidence="5">
    <location>
        <begin position="1"/>
        <end position="15"/>
    </location>
</feature>
<evidence type="ECO:0000256" key="5">
    <source>
        <dbReference type="SAM" id="MobiDB-lite"/>
    </source>
</evidence>
<protein>
    <submittedName>
        <fullName evidence="6">Uncharacterized protein</fullName>
    </submittedName>
</protein>
<evidence type="ECO:0000256" key="1">
    <source>
        <dbReference type="ARBA" id="ARBA00004245"/>
    </source>
</evidence>
<dbReference type="GO" id="GO:0006915">
    <property type="term" value="P:apoptotic process"/>
    <property type="evidence" value="ECO:0007669"/>
    <property type="project" value="TreeGrafter"/>
</dbReference>
<keyword evidence="2" id="KW-0963">Cytoplasm</keyword>
<comment type="subcellular location">
    <subcellularLocation>
        <location evidence="1">Cytoplasm</location>
        <location evidence="1">Cytoskeleton</location>
    </subcellularLocation>
</comment>
<feature type="coiled-coil region" evidence="4">
    <location>
        <begin position="171"/>
        <end position="265"/>
    </location>
</feature>
<sequence length="505" mass="61411">MPGRQSVVTSASSYSRRNRQEEALVRRRNSEWDRQQLWNGVTQYFHTWDVQSSKHNDWASPHYYNQSMEVYKKALEAQKRAQNLQERRQRLSALLYSENSQYEIELARQKGRHNSHHRIPLEELKSVNYELKRREEENQRREAELKLYHQWRVKQPSIRELERKQHSQFVREAWVRQVQEKKEEREKAEKEQLEAMQEREVMKLAEEERQRQEHEKKKERALALQVQLKCQVEELREKEKKAEELQKEEAEAMQQRAKLEHLLMERRYAEEQRKKAELGSFLQRQYQLKLRRRAKEVQEQLAEDMRLLEKLMSIELEEKTRVSEQREAARREMLYAREALAEQARVEKEREKHMAFLFHEEAQRMWSQQEEKWNLEREARERLMTEVLTVLQRQLEEKLEANLAEQRDLVKSREELVARVEQANAELKEERAAVKQMKESFKKEIDIQVAAKHQQQMAEARIAELEAEKKKEEAKLEEQKLLQELRKMEATGYNPLNVARRRTLW</sequence>
<gene>
    <name evidence="6" type="ORF">B7P43_G11912</name>
</gene>
<evidence type="ECO:0000256" key="2">
    <source>
        <dbReference type="ARBA" id="ARBA00022490"/>
    </source>
</evidence>
<evidence type="ECO:0000256" key="3">
    <source>
        <dbReference type="ARBA" id="ARBA00023212"/>
    </source>
</evidence>
<accession>A0A2J7Q6X4</accession>
<reference evidence="6 7" key="1">
    <citation type="submission" date="2017-12" db="EMBL/GenBank/DDBJ databases">
        <title>Hemimetabolous genomes reveal molecular basis of termite eusociality.</title>
        <authorList>
            <person name="Harrison M.C."/>
            <person name="Jongepier E."/>
            <person name="Robertson H.M."/>
            <person name="Arning N."/>
            <person name="Bitard-Feildel T."/>
            <person name="Chao H."/>
            <person name="Childers C.P."/>
            <person name="Dinh H."/>
            <person name="Doddapaneni H."/>
            <person name="Dugan S."/>
            <person name="Gowin J."/>
            <person name="Greiner C."/>
            <person name="Han Y."/>
            <person name="Hu H."/>
            <person name="Hughes D.S.T."/>
            <person name="Huylmans A.-K."/>
            <person name="Kemena C."/>
            <person name="Kremer L.P.M."/>
            <person name="Lee S.L."/>
            <person name="Lopez-Ezquerra A."/>
            <person name="Mallet L."/>
            <person name="Monroy-Kuhn J.M."/>
            <person name="Moser A."/>
            <person name="Murali S.C."/>
            <person name="Muzny D.M."/>
            <person name="Otani S."/>
            <person name="Piulachs M.-D."/>
            <person name="Poelchau M."/>
            <person name="Qu J."/>
            <person name="Schaub F."/>
            <person name="Wada-Katsumata A."/>
            <person name="Worley K.C."/>
            <person name="Xie Q."/>
            <person name="Ylla G."/>
            <person name="Poulsen M."/>
            <person name="Gibbs R.A."/>
            <person name="Schal C."/>
            <person name="Richards S."/>
            <person name="Belles X."/>
            <person name="Korb J."/>
            <person name="Bornberg-Bauer E."/>
        </authorList>
    </citation>
    <scope>NUCLEOTIDE SEQUENCE [LARGE SCALE GENOMIC DNA]</scope>
    <source>
        <tissue evidence="6">Whole body</tissue>
    </source>
</reference>
<dbReference type="InParanoid" id="A0A2J7Q6X4"/>
<evidence type="ECO:0000313" key="7">
    <source>
        <dbReference type="Proteomes" id="UP000235965"/>
    </source>
</evidence>
<dbReference type="PANTHER" id="PTHR31183">
    <property type="entry name" value="TRICHOPLEIN KERATIN FILAMENT-BINDING PROTEIN FAMILY MEMBER"/>
    <property type="match status" value="1"/>
</dbReference>
<feature type="region of interest" description="Disordered" evidence="5">
    <location>
        <begin position="1"/>
        <end position="22"/>
    </location>
</feature>
<dbReference type="PANTHER" id="PTHR31183:SF2">
    <property type="entry name" value="TRICHOPLEIN KERATIN FILAMENT-BINDING PROTEIN"/>
    <property type="match status" value="1"/>
</dbReference>
<dbReference type="EMBL" id="NEVH01017450">
    <property type="protein sequence ID" value="PNF24332.1"/>
    <property type="molecule type" value="Genomic_DNA"/>
</dbReference>
<keyword evidence="7" id="KW-1185">Reference proteome</keyword>
<feature type="coiled-coil region" evidence="4">
    <location>
        <begin position="396"/>
        <end position="491"/>
    </location>
</feature>
<evidence type="ECO:0000313" key="6">
    <source>
        <dbReference type="EMBL" id="PNF24333.1"/>
    </source>
</evidence>
<dbReference type="OrthoDB" id="6431598at2759"/>
<comment type="caution">
    <text evidence="6">The sequence shown here is derived from an EMBL/GenBank/DDBJ whole genome shotgun (WGS) entry which is preliminary data.</text>
</comment>
<dbReference type="EMBL" id="NEVH01017450">
    <property type="protein sequence ID" value="PNF24333.1"/>
    <property type="molecule type" value="Genomic_DNA"/>
</dbReference>